<sequence>MRRNLTPFACGARVLEQRLNAHLYRVDSGMNEAQDYAMQHFLERQIKFLKSEIETTRKQEFSVDDKILQAVWKIEQGVKKTFEILYLLVPPELNLGL</sequence>
<evidence type="ECO:0000313" key="1">
    <source>
        <dbReference type="EMBL" id="KAL0633702.1"/>
    </source>
</evidence>
<protein>
    <submittedName>
        <fullName evidence="1">Uncharacterized protein</fullName>
    </submittedName>
</protein>
<organism evidence="1 2">
    <name type="scientific">Discina gigas</name>
    <dbReference type="NCBI Taxonomy" id="1032678"/>
    <lineage>
        <taxon>Eukaryota</taxon>
        <taxon>Fungi</taxon>
        <taxon>Dikarya</taxon>
        <taxon>Ascomycota</taxon>
        <taxon>Pezizomycotina</taxon>
        <taxon>Pezizomycetes</taxon>
        <taxon>Pezizales</taxon>
        <taxon>Discinaceae</taxon>
        <taxon>Discina</taxon>
    </lineage>
</organism>
<name>A0ABR3GDB2_9PEZI</name>
<comment type="caution">
    <text evidence="1">The sequence shown here is derived from an EMBL/GenBank/DDBJ whole genome shotgun (WGS) entry which is preliminary data.</text>
</comment>
<proteinExistence type="predicted"/>
<gene>
    <name evidence="1" type="ORF">Q9L58_007371</name>
</gene>
<evidence type="ECO:0000313" key="2">
    <source>
        <dbReference type="Proteomes" id="UP001447188"/>
    </source>
</evidence>
<dbReference type="Proteomes" id="UP001447188">
    <property type="component" value="Unassembled WGS sequence"/>
</dbReference>
<keyword evidence="2" id="KW-1185">Reference proteome</keyword>
<reference evidence="1 2" key="1">
    <citation type="submission" date="2024-02" db="EMBL/GenBank/DDBJ databases">
        <title>Discinaceae phylogenomics.</title>
        <authorList>
            <person name="Dirks A.C."/>
            <person name="James T.Y."/>
        </authorList>
    </citation>
    <scope>NUCLEOTIDE SEQUENCE [LARGE SCALE GENOMIC DNA]</scope>
    <source>
        <strain evidence="1 2">ACD0624</strain>
    </source>
</reference>
<accession>A0ABR3GDB2</accession>
<dbReference type="EMBL" id="JBBBZM010000116">
    <property type="protein sequence ID" value="KAL0633702.1"/>
    <property type="molecule type" value="Genomic_DNA"/>
</dbReference>